<comment type="caution">
    <text evidence="1">The sequence shown here is derived from an EMBL/GenBank/DDBJ whole genome shotgun (WGS) entry which is preliminary data.</text>
</comment>
<reference evidence="1" key="1">
    <citation type="submission" date="2021-01" db="EMBL/GenBank/DDBJ databases">
        <title>Whole genome shotgun sequence of Spirilliplanes yamanashiensis NBRC 15828.</title>
        <authorList>
            <person name="Komaki H."/>
            <person name="Tamura T."/>
        </authorList>
    </citation>
    <scope>NUCLEOTIDE SEQUENCE</scope>
    <source>
        <strain evidence="1">NBRC 15828</strain>
    </source>
</reference>
<dbReference type="EMBL" id="BOOY01000027">
    <property type="protein sequence ID" value="GIJ04461.1"/>
    <property type="molecule type" value="Genomic_DNA"/>
</dbReference>
<gene>
    <name evidence="1" type="ORF">Sya03_38130</name>
</gene>
<sequence length="261" mass="26037">MTAFATGPAGFVGLRVGLGPTVLPAGRHRLRHGHLTVAGGRATVSVPPSPGLDVCAARAAEDLAAARALAPGPAGAHGVRVCLDAGHEGPGPGGYRRRWAVAHAIGPALVAAFANTPGGGWASARLGPRLAAPGAVPGGGEPRAAWAAHRRSGATWAPVTARGFLELDLADGPDWLVPLAVTTALLHDARAAAEALDATAHLGRDAWVRAARHGRADAGLAAAGRACLFAAYAALARQGVDRATRDAVAARVALPAARGPA</sequence>
<dbReference type="Gene3D" id="3.30.590.20">
    <property type="match status" value="1"/>
</dbReference>
<keyword evidence="2" id="KW-1185">Reference proteome</keyword>
<evidence type="ECO:0000313" key="1">
    <source>
        <dbReference type="EMBL" id="GIJ04461.1"/>
    </source>
</evidence>
<dbReference type="Proteomes" id="UP000652013">
    <property type="component" value="Unassembled WGS sequence"/>
</dbReference>
<protein>
    <submittedName>
        <fullName evidence="1">Uncharacterized protein</fullName>
    </submittedName>
</protein>
<dbReference type="RefSeq" id="WP_203939692.1">
    <property type="nucleotide sequence ID" value="NZ_BAAAGJ010000005.1"/>
</dbReference>
<organism evidence="1 2">
    <name type="scientific">Spirilliplanes yamanashiensis</name>
    <dbReference type="NCBI Taxonomy" id="42233"/>
    <lineage>
        <taxon>Bacteria</taxon>
        <taxon>Bacillati</taxon>
        <taxon>Actinomycetota</taxon>
        <taxon>Actinomycetes</taxon>
        <taxon>Micromonosporales</taxon>
        <taxon>Micromonosporaceae</taxon>
        <taxon>Spirilliplanes</taxon>
    </lineage>
</organism>
<dbReference type="AlphaFoldDB" id="A0A8J3Y9H1"/>
<accession>A0A8J3Y9H1</accession>
<evidence type="ECO:0000313" key="2">
    <source>
        <dbReference type="Proteomes" id="UP000652013"/>
    </source>
</evidence>
<name>A0A8J3Y9H1_9ACTN</name>
<proteinExistence type="predicted"/>